<dbReference type="GO" id="GO:0000785">
    <property type="term" value="C:chromatin"/>
    <property type="evidence" value="ECO:0007669"/>
    <property type="project" value="TreeGrafter"/>
</dbReference>
<evidence type="ECO:0000256" key="2">
    <source>
        <dbReference type="ARBA" id="ARBA00022723"/>
    </source>
</evidence>
<comment type="caution">
    <text evidence="5">The sequence shown here is derived from an EMBL/GenBank/DDBJ whole genome shotgun (WGS) entry which is preliminary data.</text>
</comment>
<keyword evidence="2" id="KW-0479">Metal-binding</keyword>
<dbReference type="GO" id="GO:0006357">
    <property type="term" value="P:regulation of transcription by RNA polymerase II"/>
    <property type="evidence" value="ECO:0007669"/>
    <property type="project" value="TreeGrafter"/>
</dbReference>
<dbReference type="Pfam" id="PF02373">
    <property type="entry name" value="JmjC"/>
    <property type="match status" value="1"/>
</dbReference>
<dbReference type="EMBL" id="JAEFCI010011067">
    <property type="protein sequence ID" value="KAG5456843.1"/>
    <property type="molecule type" value="Genomic_DNA"/>
</dbReference>
<proteinExistence type="predicted"/>
<keyword evidence="6" id="KW-1185">Reference proteome</keyword>
<evidence type="ECO:0000259" key="4">
    <source>
        <dbReference type="PROSITE" id="PS51184"/>
    </source>
</evidence>
<evidence type="ECO:0000313" key="6">
    <source>
        <dbReference type="Proteomes" id="UP000673691"/>
    </source>
</evidence>
<dbReference type="GO" id="GO:0031490">
    <property type="term" value="F:chromatin DNA binding"/>
    <property type="evidence" value="ECO:0007669"/>
    <property type="project" value="TreeGrafter"/>
</dbReference>
<dbReference type="PANTHER" id="PTHR12549">
    <property type="entry name" value="JMJC DOMAIN-CONTAINING HISTONE DEMETHYLATION PROTEIN"/>
    <property type="match status" value="1"/>
</dbReference>
<dbReference type="GO" id="GO:0000118">
    <property type="term" value="C:histone deacetylase complex"/>
    <property type="evidence" value="ECO:0007669"/>
    <property type="project" value="TreeGrafter"/>
</dbReference>
<gene>
    <name evidence="5" type="ORF">BJ554DRAFT_3300</name>
</gene>
<dbReference type="Gene3D" id="2.60.120.650">
    <property type="entry name" value="Cupin"/>
    <property type="match status" value="1"/>
</dbReference>
<reference evidence="5 6" key="1">
    <citation type="journal article" name="Sci. Rep.">
        <title>Genome-scale phylogenetic analyses confirm Olpidium as the closest living zoosporic fungus to the non-flagellated, terrestrial fungi.</title>
        <authorList>
            <person name="Chang Y."/>
            <person name="Rochon D."/>
            <person name="Sekimoto S."/>
            <person name="Wang Y."/>
            <person name="Chovatia M."/>
            <person name="Sandor L."/>
            <person name="Salamov A."/>
            <person name="Grigoriev I.V."/>
            <person name="Stajich J.E."/>
            <person name="Spatafora J.W."/>
        </authorList>
    </citation>
    <scope>NUCLEOTIDE SEQUENCE [LARGE SCALE GENOMIC DNA]</scope>
    <source>
        <strain evidence="5">S191</strain>
    </source>
</reference>
<dbReference type="PANTHER" id="PTHR12549:SF38">
    <property type="entry name" value="JMJC DOMAIN-CONTAINING HISTONE DEMETHYLASE 2, ISOFORM A"/>
    <property type="match status" value="1"/>
</dbReference>
<feature type="domain" description="JmjC" evidence="4">
    <location>
        <begin position="1"/>
        <end position="199"/>
    </location>
</feature>
<dbReference type="SUPFAM" id="SSF51197">
    <property type="entry name" value="Clavaminate synthase-like"/>
    <property type="match status" value="1"/>
</dbReference>
<dbReference type="InterPro" id="IPR003347">
    <property type="entry name" value="JmjC_dom"/>
</dbReference>
<organism evidence="5 6">
    <name type="scientific">Olpidium bornovanus</name>
    <dbReference type="NCBI Taxonomy" id="278681"/>
    <lineage>
        <taxon>Eukaryota</taxon>
        <taxon>Fungi</taxon>
        <taxon>Fungi incertae sedis</taxon>
        <taxon>Olpidiomycota</taxon>
        <taxon>Olpidiomycotina</taxon>
        <taxon>Olpidiomycetes</taxon>
        <taxon>Olpidiales</taxon>
        <taxon>Olpidiaceae</taxon>
        <taxon>Olpidium</taxon>
    </lineage>
</organism>
<dbReference type="GO" id="GO:0046872">
    <property type="term" value="F:metal ion binding"/>
    <property type="evidence" value="ECO:0007669"/>
    <property type="project" value="UniProtKB-KW"/>
</dbReference>
<sequence>MKALPYPEYTRPNCHLNLVSYLPKEFSPPDLGPKMCNAYAAQELDAAVRRGPVGTACLQLDMADAVNLMVHVGRDEDSENNDEEGDQVGAVWDIFPADKVDVVREFLRREVLPRRPPGPGASKGAPGEDAADIIHDQVLYLTDAERRLLHVKYGPGDAVYVPAGCLHQVANLRSAVKVAMDFVSPEHVGRSLDVTGEAGLAAAQEYFMGDLDELEQAVTAESGAGMNQPLPPFFPLYSSVFIYPLAIYPLA</sequence>
<keyword evidence="3" id="KW-0539">Nucleus</keyword>
<dbReference type="GO" id="GO:0003712">
    <property type="term" value="F:transcription coregulator activity"/>
    <property type="evidence" value="ECO:0007669"/>
    <property type="project" value="TreeGrafter"/>
</dbReference>
<dbReference type="Proteomes" id="UP000673691">
    <property type="component" value="Unassembled WGS sequence"/>
</dbReference>
<name>A0A8H7ZPN9_9FUNG</name>
<dbReference type="AlphaFoldDB" id="A0A8H7ZPN9"/>
<comment type="subcellular location">
    <subcellularLocation>
        <location evidence="1">Nucleus</location>
    </subcellularLocation>
</comment>
<dbReference type="PROSITE" id="PS51184">
    <property type="entry name" value="JMJC"/>
    <property type="match status" value="1"/>
</dbReference>
<dbReference type="OrthoDB" id="1667110at2759"/>
<evidence type="ECO:0000313" key="5">
    <source>
        <dbReference type="EMBL" id="KAG5456843.1"/>
    </source>
</evidence>
<evidence type="ECO:0000256" key="1">
    <source>
        <dbReference type="ARBA" id="ARBA00004123"/>
    </source>
</evidence>
<dbReference type="GO" id="GO:0032454">
    <property type="term" value="F:histone H3K9 demethylase activity"/>
    <property type="evidence" value="ECO:0007669"/>
    <property type="project" value="InterPro"/>
</dbReference>
<accession>A0A8H7ZPN9</accession>
<evidence type="ECO:0000256" key="3">
    <source>
        <dbReference type="ARBA" id="ARBA00023242"/>
    </source>
</evidence>
<dbReference type="SMART" id="SM00558">
    <property type="entry name" value="JmjC"/>
    <property type="match status" value="1"/>
</dbReference>
<protein>
    <recommendedName>
        <fullName evidence="4">JmjC domain-containing protein</fullName>
    </recommendedName>
</protein>
<dbReference type="InterPro" id="IPR045109">
    <property type="entry name" value="LSDs-like"/>
</dbReference>